<keyword evidence="10 12" id="KW-0687">Ribonucleoprotein</keyword>
<dbReference type="Gene3D" id="1.10.3450.40">
    <property type="entry name" value="Signal recognition particle, SRP68 subunit, RNA-binding domain"/>
    <property type="match status" value="1"/>
</dbReference>
<evidence type="ECO:0000256" key="12">
    <source>
        <dbReference type="PIRNR" id="PIRNR038995"/>
    </source>
</evidence>
<dbReference type="GO" id="GO:0005730">
    <property type="term" value="C:nucleolus"/>
    <property type="evidence" value="ECO:0007669"/>
    <property type="project" value="UniProtKB-SubCell"/>
</dbReference>
<accession>A0A7R8ZJZ5</accession>
<evidence type="ECO:0000256" key="6">
    <source>
        <dbReference type="ARBA" id="ARBA00022824"/>
    </source>
</evidence>
<dbReference type="InterPro" id="IPR034652">
    <property type="entry name" value="SRP68-RBD"/>
</dbReference>
<dbReference type="GO" id="GO:0005786">
    <property type="term" value="C:signal recognition particle, endoplasmic reticulum targeting"/>
    <property type="evidence" value="ECO:0007669"/>
    <property type="project" value="UniProtKB-KW"/>
</dbReference>
<evidence type="ECO:0000256" key="11">
    <source>
        <dbReference type="ARBA" id="ARBA00029498"/>
    </source>
</evidence>
<dbReference type="GO" id="GO:0006614">
    <property type="term" value="P:SRP-dependent cotranslational protein targeting to membrane"/>
    <property type="evidence" value="ECO:0007669"/>
    <property type="project" value="InterPro"/>
</dbReference>
<keyword evidence="7 12" id="KW-0694">RNA-binding</keyword>
<evidence type="ECO:0000256" key="13">
    <source>
        <dbReference type="SAM" id="MobiDB-lite"/>
    </source>
</evidence>
<sequence>MTTGEAKEQAAEGEGVGARGKEGDGVKGKEGEVKTFCVPVLRVIKQAQQQHGLRHGDYQRYRGYCSRRVRRVRKALKFVQGDKKHFRKKEVTPDLVTDDRFLLITLMTAERAWSYFMQLKEEANSEPRKRFHMMARLRKAVKYAQMLEMICQETTACDAMTKLEAQAYSAWMAGTLHFELQSWRSSLEELTRAKTIYEKLMDALPEEDREAYQAKLVEIRPSLRFCAYNIGDESAVEDLRAMREQGGEGIDHLIAQTRERQATTLSELTWKGKTIPVRNEKVRMFLLELAEMESHLDKEVDPENRISVLEDLLLKCKDAQQVIRDEAKADPSISRRGVESSSMAAVSGTPSSLQHLSAYLSWIRLSKTSEKVLAMIDSCHSRGKKPQDFIRLYENLLQCHSEILALATNMGDEEDMAQVNARITACKALRTFFIALALNGAKRWAECMAMCQRAQEYARSALPSLKDGDPLKSRIGDLEHKAEAEKLAAHANVVMGGEGAQEEEGDTTTSSEQYLINRLEEWSLQQDTTKLVPLPPPLEPVPCKPLFFDLALNHVTAPSLAEEIEEKQSATPGGISGFVKGLWGWKK</sequence>
<evidence type="ECO:0000256" key="3">
    <source>
        <dbReference type="ARBA" id="ARBA00004604"/>
    </source>
</evidence>
<dbReference type="GO" id="GO:0005829">
    <property type="term" value="C:cytosol"/>
    <property type="evidence" value="ECO:0007669"/>
    <property type="project" value="UniProtKB-ARBA"/>
</dbReference>
<evidence type="ECO:0000256" key="5">
    <source>
        <dbReference type="ARBA" id="ARBA00022490"/>
    </source>
</evidence>
<keyword evidence="9" id="KW-0539">Nucleus</keyword>
<dbReference type="GO" id="GO:0030942">
    <property type="term" value="F:endoplasmic reticulum signal peptide binding"/>
    <property type="evidence" value="ECO:0007669"/>
    <property type="project" value="InterPro"/>
</dbReference>
<dbReference type="PANTHER" id="PTHR12860">
    <property type="entry name" value="SIGNAL RECOGNITION PARTICLE 68 KDA PROTEIN"/>
    <property type="match status" value="1"/>
</dbReference>
<gene>
    <name evidence="14" type="ORF">CTOB1V02_LOCUS4628</name>
</gene>
<name>A0A7R8ZJZ5_9CRUS</name>
<evidence type="ECO:0000256" key="4">
    <source>
        <dbReference type="ARBA" id="ARBA00009352"/>
    </source>
</evidence>
<dbReference type="OrthoDB" id="10255118at2759"/>
<evidence type="ECO:0000313" key="14">
    <source>
        <dbReference type="EMBL" id="CAD7226712.1"/>
    </source>
</evidence>
<feature type="compositionally biased region" description="Basic and acidic residues" evidence="13">
    <location>
        <begin position="1"/>
        <end position="10"/>
    </location>
</feature>
<evidence type="ECO:0000256" key="2">
    <source>
        <dbReference type="ARBA" id="ARBA00004496"/>
    </source>
</evidence>
<dbReference type="PANTHER" id="PTHR12860:SF0">
    <property type="entry name" value="SIGNAL RECOGNITION PARTICLE SUBUNIT SRP68"/>
    <property type="match status" value="1"/>
</dbReference>
<evidence type="ECO:0000256" key="1">
    <source>
        <dbReference type="ARBA" id="ARBA00004240"/>
    </source>
</evidence>
<keyword evidence="5 12" id="KW-0963">Cytoplasm</keyword>
<dbReference type="AlphaFoldDB" id="A0A7R8ZJZ5"/>
<evidence type="ECO:0000256" key="8">
    <source>
        <dbReference type="ARBA" id="ARBA00023135"/>
    </source>
</evidence>
<dbReference type="CDD" id="cd15481">
    <property type="entry name" value="SRP68-RBD"/>
    <property type="match status" value="1"/>
</dbReference>
<proteinExistence type="inferred from homology"/>
<dbReference type="GO" id="GO:0005047">
    <property type="term" value="F:signal recognition particle binding"/>
    <property type="evidence" value="ECO:0007669"/>
    <property type="project" value="InterPro"/>
</dbReference>
<keyword evidence="8 12" id="KW-0733">Signal recognition particle</keyword>
<dbReference type="InterPro" id="IPR038253">
    <property type="entry name" value="SRP68_N_sf"/>
</dbReference>
<evidence type="ECO:0000256" key="9">
    <source>
        <dbReference type="ARBA" id="ARBA00023242"/>
    </source>
</evidence>
<comment type="similarity">
    <text evidence="4 12">Belongs to the SRP68 family.</text>
</comment>
<dbReference type="GO" id="GO:0005783">
    <property type="term" value="C:endoplasmic reticulum"/>
    <property type="evidence" value="ECO:0007669"/>
    <property type="project" value="UniProtKB-SubCell"/>
</dbReference>
<feature type="region of interest" description="Disordered" evidence="13">
    <location>
        <begin position="1"/>
        <end position="29"/>
    </location>
</feature>
<dbReference type="EMBL" id="OB660907">
    <property type="protein sequence ID" value="CAD7226712.1"/>
    <property type="molecule type" value="Genomic_DNA"/>
</dbReference>
<dbReference type="InterPro" id="IPR026258">
    <property type="entry name" value="SRP68"/>
</dbReference>
<dbReference type="PIRSF" id="PIRSF038995">
    <property type="entry name" value="SRP68"/>
    <property type="match status" value="1"/>
</dbReference>
<dbReference type="FunFam" id="1.10.3450.40:FF:000001">
    <property type="entry name" value="Signal recognition particle subunit SRP68"/>
    <property type="match status" value="1"/>
</dbReference>
<organism evidence="14">
    <name type="scientific">Cyprideis torosa</name>
    <dbReference type="NCBI Taxonomy" id="163714"/>
    <lineage>
        <taxon>Eukaryota</taxon>
        <taxon>Metazoa</taxon>
        <taxon>Ecdysozoa</taxon>
        <taxon>Arthropoda</taxon>
        <taxon>Crustacea</taxon>
        <taxon>Oligostraca</taxon>
        <taxon>Ostracoda</taxon>
        <taxon>Podocopa</taxon>
        <taxon>Podocopida</taxon>
        <taxon>Cytherocopina</taxon>
        <taxon>Cytheroidea</taxon>
        <taxon>Cytherideidae</taxon>
        <taxon>Cyprideis</taxon>
    </lineage>
</organism>
<reference evidence="14" key="1">
    <citation type="submission" date="2020-11" db="EMBL/GenBank/DDBJ databases">
        <authorList>
            <person name="Tran Van P."/>
        </authorList>
    </citation>
    <scope>NUCLEOTIDE SEQUENCE</scope>
</reference>
<evidence type="ECO:0000256" key="10">
    <source>
        <dbReference type="ARBA" id="ARBA00023274"/>
    </source>
</evidence>
<comment type="subcellular location">
    <subcellularLocation>
        <location evidence="2 12">Cytoplasm</location>
    </subcellularLocation>
    <subcellularLocation>
        <location evidence="1">Endoplasmic reticulum</location>
    </subcellularLocation>
    <subcellularLocation>
        <location evidence="3">Nucleus</location>
        <location evidence="3">Nucleolus</location>
    </subcellularLocation>
</comment>
<evidence type="ECO:0000256" key="7">
    <source>
        <dbReference type="ARBA" id="ARBA00022884"/>
    </source>
</evidence>
<dbReference type="GO" id="GO:0008312">
    <property type="term" value="F:7S RNA binding"/>
    <property type="evidence" value="ECO:0007669"/>
    <property type="project" value="InterPro"/>
</dbReference>
<keyword evidence="6" id="KW-0256">Endoplasmic reticulum</keyword>
<comment type="function">
    <text evidence="12">Component of the signal recognition particle (SRP) complex, a ribonucleoprotein complex that mediates the cotranslational targeting of secretory and membrane proteins to the endoplasmic reticulum (ER). The SRP complex interacts with the signal sequence in nascent secretory and membrane proteins and directs them to the membrane of the ER.</text>
</comment>
<feature type="compositionally biased region" description="Basic and acidic residues" evidence="13">
    <location>
        <begin position="19"/>
        <end position="29"/>
    </location>
</feature>
<dbReference type="Pfam" id="PF16969">
    <property type="entry name" value="SRP68"/>
    <property type="match status" value="1"/>
</dbReference>
<protein>
    <recommendedName>
        <fullName evidence="11 12">Signal recognition particle subunit SRP68</fullName>
        <shortName evidence="12">SRP68</shortName>
    </recommendedName>
</protein>